<dbReference type="Gene3D" id="3.20.20.100">
    <property type="entry name" value="NADP-dependent oxidoreductase domain"/>
    <property type="match status" value="1"/>
</dbReference>
<evidence type="ECO:0000313" key="5">
    <source>
        <dbReference type="Proteomes" id="UP000320314"/>
    </source>
</evidence>
<comment type="caution">
    <text evidence="4">The sequence shown here is derived from an EMBL/GenBank/DDBJ whole genome shotgun (WGS) entry which is preliminary data.</text>
</comment>
<accession>A0A506UF84</accession>
<feature type="region of interest" description="Disordered" evidence="2">
    <location>
        <begin position="260"/>
        <end position="288"/>
    </location>
</feature>
<dbReference type="PANTHER" id="PTHR43364">
    <property type="entry name" value="NADH-SPECIFIC METHYLGLYOXAL REDUCTASE-RELATED"/>
    <property type="match status" value="1"/>
</dbReference>
<dbReference type="AlphaFoldDB" id="A0A506UF84"/>
<dbReference type="FunFam" id="3.20.20.100:FF:000004">
    <property type="entry name" value="Oxidoreductase, aldo/keto reductase"/>
    <property type="match status" value="1"/>
</dbReference>
<feature type="compositionally biased region" description="Basic and acidic residues" evidence="2">
    <location>
        <begin position="271"/>
        <end position="286"/>
    </location>
</feature>
<dbReference type="GO" id="GO:0016491">
    <property type="term" value="F:oxidoreductase activity"/>
    <property type="evidence" value="ECO:0007669"/>
    <property type="project" value="UniProtKB-KW"/>
</dbReference>
<feature type="domain" description="NADP-dependent oxidoreductase" evidence="3">
    <location>
        <begin position="46"/>
        <end position="367"/>
    </location>
</feature>
<name>A0A506UF84_9HYPH</name>
<evidence type="ECO:0000256" key="1">
    <source>
        <dbReference type="ARBA" id="ARBA00023002"/>
    </source>
</evidence>
<protein>
    <submittedName>
        <fullName evidence="4">Aldo/keto reductase</fullName>
    </submittedName>
</protein>
<feature type="region of interest" description="Disordered" evidence="2">
    <location>
        <begin position="1"/>
        <end position="23"/>
    </location>
</feature>
<organism evidence="4 5">
    <name type="scientific">Pararhizobium mangrovi</name>
    <dbReference type="NCBI Taxonomy" id="2590452"/>
    <lineage>
        <taxon>Bacteria</taxon>
        <taxon>Pseudomonadati</taxon>
        <taxon>Pseudomonadota</taxon>
        <taxon>Alphaproteobacteria</taxon>
        <taxon>Hyphomicrobiales</taxon>
        <taxon>Rhizobiaceae</taxon>
        <taxon>Rhizobium/Agrobacterium group</taxon>
        <taxon>Pararhizobium</taxon>
    </lineage>
</organism>
<dbReference type="InterPro" id="IPR023210">
    <property type="entry name" value="NADP_OxRdtase_dom"/>
</dbReference>
<dbReference type="GO" id="GO:0005829">
    <property type="term" value="C:cytosol"/>
    <property type="evidence" value="ECO:0007669"/>
    <property type="project" value="UniProtKB-ARBA"/>
</dbReference>
<dbReference type="CDD" id="cd19080">
    <property type="entry name" value="AKR_AKR9A_9B"/>
    <property type="match status" value="1"/>
</dbReference>
<keyword evidence="1" id="KW-0560">Oxidoreductase</keyword>
<dbReference type="OrthoDB" id="9803483at2"/>
<proteinExistence type="predicted"/>
<dbReference type="PANTHER" id="PTHR43364:SF4">
    <property type="entry name" value="NAD(P)-LINKED OXIDOREDUCTASE SUPERFAMILY PROTEIN"/>
    <property type="match status" value="1"/>
</dbReference>
<dbReference type="InterPro" id="IPR036812">
    <property type="entry name" value="NAD(P)_OxRdtase_dom_sf"/>
</dbReference>
<sequence length="398" mass="43286">MRRTTGNPGADRSLRSSPKPNDTLRKYGMDLTHYRSLGRSGLLVSPLALGTMTFGAGRWGSDEEASRAVFDAYVEAGGNFVDTADVYSGGHSEEMLGRFVADAGLRDHLVVATKAGFPRAQGNPNAGGNGAKAIRAGLDGSLRRLQTDYIDLYWIHVWDRVTPAEEVLQTLTDAVRAGKILHYGFSNAPAWYVAKIATLAQAHGLPVPIGLQYQYSLLDRGVELEIVPAGAEFGLGMVPWSPLGGGMLTGKYGREMLDQADRSSGLPNKGSMEKTDESEGRERLKGDNPFGGMLFTERNFDVVDTLHEVAEEAQRSMAEVALSWTVNRRGVSSVLIGASRPEQIVQNVASLDIDLSADQIAKLDRISAPPMLNPYFIFDLPPAMRFGVGSVTEWNRRR</sequence>
<dbReference type="EMBL" id="VHLH01000006">
    <property type="protein sequence ID" value="TPW30457.1"/>
    <property type="molecule type" value="Genomic_DNA"/>
</dbReference>
<keyword evidence="5" id="KW-1185">Reference proteome</keyword>
<gene>
    <name evidence="4" type="ORF">FJU11_05475</name>
</gene>
<dbReference type="Proteomes" id="UP000320314">
    <property type="component" value="Unassembled WGS sequence"/>
</dbReference>
<evidence type="ECO:0000313" key="4">
    <source>
        <dbReference type="EMBL" id="TPW30457.1"/>
    </source>
</evidence>
<evidence type="ECO:0000259" key="3">
    <source>
        <dbReference type="Pfam" id="PF00248"/>
    </source>
</evidence>
<dbReference type="Pfam" id="PF00248">
    <property type="entry name" value="Aldo_ket_red"/>
    <property type="match status" value="1"/>
</dbReference>
<dbReference type="SUPFAM" id="SSF51430">
    <property type="entry name" value="NAD(P)-linked oxidoreductase"/>
    <property type="match status" value="1"/>
</dbReference>
<reference evidence="4 5" key="1">
    <citation type="submission" date="2019-06" db="EMBL/GenBank/DDBJ databases">
        <authorList>
            <person name="Li M."/>
        </authorList>
    </citation>
    <scope>NUCLEOTIDE SEQUENCE [LARGE SCALE GENOMIC DNA]</scope>
    <source>
        <strain evidence="4 5">BGMRC6574</strain>
    </source>
</reference>
<evidence type="ECO:0000256" key="2">
    <source>
        <dbReference type="SAM" id="MobiDB-lite"/>
    </source>
</evidence>
<dbReference type="InterPro" id="IPR050523">
    <property type="entry name" value="AKR_Detox_Biosynth"/>
</dbReference>